<keyword evidence="4" id="KW-1185">Reference proteome</keyword>
<sequence>MTLLLLIRPGHDNIATTVVDRVRPLSSINTYCPKQEEYPTLTPSQELLPTKFVKNPWMHPIYSGKGISNKTEFWDSLLTPNGGFIMVDLQDNRNHSVGVSMFHQLHCLSLIRAVIVSGGMHKHPAQRRDMNDMEDREHFMHCFDYIVQAILCTADDALESSINILDTDGNEEDGINGMGQVHKCRNATRLYDYVLHSERVPVQVASLGKHSVFP</sequence>
<evidence type="ECO:0000313" key="4">
    <source>
        <dbReference type="Proteomes" id="UP001338125"/>
    </source>
</evidence>
<evidence type="ECO:0000313" key="3">
    <source>
        <dbReference type="EMBL" id="KAK5989598.1"/>
    </source>
</evidence>
<reference evidence="3 4" key="1">
    <citation type="submission" date="2024-01" db="EMBL/GenBank/DDBJ databases">
        <title>Complete genome of Cladobotryum mycophilum ATHUM6906.</title>
        <authorList>
            <person name="Christinaki A.C."/>
            <person name="Myridakis A.I."/>
            <person name="Kouvelis V.N."/>
        </authorList>
    </citation>
    <scope>NUCLEOTIDE SEQUENCE [LARGE SCALE GENOMIC DNA]</scope>
    <source>
        <strain evidence="3 4">ATHUM6906</strain>
    </source>
</reference>
<organism evidence="3 4">
    <name type="scientific">Cladobotryum mycophilum</name>
    <dbReference type="NCBI Taxonomy" id="491253"/>
    <lineage>
        <taxon>Eukaryota</taxon>
        <taxon>Fungi</taxon>
        <taxon>Dikarya</taxon>
        <taxon>Ascomycota</taxon>
        <taxon>Pezizomycotina</taxon>
        <taxon>Sordariomycetes</taxon>
        <taxon>Hypocreomycetidae</taxon>
        <taxon>Hypocreales</taxon>
        <taxon>Hypocreaceae</taxon>
        <taxon>Cladobotryum</taxon>
    </lineage>
</organism>
<evidence type="ECO:0000256" key="1">
    <source>
        <dbReference type="ARBA" id="ARBA00004685"/>
    </source>
</evidence>
<comment type="pathway">
    <text evidence="1">Mycotoxin biosynthesis.</text>
</comment>
<dbReference type="PANTHER" id="PTHR33365">
    <property type="entry name" value="YALI0B05434P"/>
    <property type="match status" value="1"/>
</dbReference>
<proteinExistence type="inferred from homology"/>
<comment type="similarity">
    <text evidence="2">Belongs to the ustYa family.</text>
</comment>
<dbReference type="Proteomes" id="UP001338125">
    <property type="component" value="Unassembled WGS sequence"/>
</dbReference>
<evidence type="ECO:0000256" key="2">
    <source>
        <dbReference type="ARBA" id="ARBA00035112"/>
    </source>
</evidence>
<comment type="caution">
    <text evidence="3">The sequence shown here is derived from an EMBL/GenBank/DDBJ whole genome shotgun (WGS) entry which is preliminary data.</text>
</comment>
<gene>
    <name evidence="3" type="ORF">PT974_07852</name>
</gene>
<dbReference type="Pfam" id="PF11807">
    <property type="entry name" value="UstYa"/>
    <property type="match status" value="1"/>
</dbReference>
<accession>A0ABR0SBQ8</accession>
<dbReference type="EMBL" id="JAVFKD010000014">
    <property type="protein sequence ID" value="KAK5989598.1"/>
    <property type="molecule type" value="Genomic_DNA"/>
</dbReference>
<protein>
    <submittedName>
        <fullName evidence="3">Uncharacterized protein</fullName>
    </submittedName>
</protein>
<dbReference type="InterPro" id="IPR021765">
    <property type="entry name" value="UstYa-like"/>
</dbReference>
<dbReference type="PANTHER" id="PTHR33365:SF4">
    <property type="entry name" value="CYCLOCHLOROTINE BIOSYNTHESIS PROTEIN O"/>
    <property type="match status" value="1"/>
</dbReference>
<name>A0ABR0SBQ8_9HYPO</name>